<dbReference type="GO" id="GO:0072344">
    <property type="term" value="P:rescue of stalled ribosome"/>
    <property type="evidence" value="ECO:0007669"/>
    <property type="project" value="UniProtKB-UniRule"/>
</dbReference>
<feature type="binding site" evidence="7">
    <location>
        <position position="74"/>
    </location>
    <ligand>
        <name>tRNA</name>
        <dbReference type="ChEBI" id="CHEBI:17843"/>
    </ligand>
</feature>
<dbReference type="GO" id="GO:0005737">
    <property type="term" value="C:cytoplasm"/>
    <property type="evidence" value="ECO:0007669"/>
    <property type="project" value="UniProtKB-SubCell"/>
</dbReference>
<reference evidence="10" key="1">
    <citation type="journal article" date="2021" name="PeerJ">
        <title>Extensive microbial diversity within the chicken gut microbiome revealed by metagenomics and culture.</title>
        <authorList>
            <person name="Gilroy R."/>
            <person name="Ravi A."/>
            <person name="Getino M."/>
            <person name="Pursley I."/>
            <person name="Horton D.L."/>
            <person name="Alikhan N.F."/>
            <person name="Baker D."/>
            <person name="Gharbi K."/>
            <person name="Hall N."/>
            <person name="Watson M."/>
            <person name="Adriaenssens E.M."/>
            <person name="Foster-Nyarko E."/>
            <person name="Jarju S."/>
            <person name="Secka A."/>
            <person name="Antonio M."/>
            <person name="Oren A."/>
            <person name="Chaudhuri R.R."/>
            <person name="La Ragione R."/>
            <person name="Hildebrand F."/>
            <person name="Pallen M.J."/>
        </authorList>
    </citation>
    <scope>NUCLEOTIDE SEQUENCE</scope>
    <source>
        <strain evidence="10">ChiHecec2B26-446</strain>
    </source>
</reference>
<dbReference type="SUPFAM" id="SSF53178">
    <property type="entry name" value="Peptidyl-tRNA hydrolase-like"/>
    <property type="match status" value="1"/>
</dbReference>
<keyword evidence="2 7" id="KW-0820">tRNA-binding</keyword>
<dbReference type="EC" id="3.1.1.29" evidence="1 7"/>
<sequence>MDYRGVLVGLGNPGPKYDGTRHNTGFLLLDRLLDMAHLDGSVSEQNGKRFDCELWRVQLEALGGTWLVAKPMTYMNLSGQCVQPLLAWHKMSPKDLVVVHDELDLPPGALRFKFGGGNAGHNGLKSITERLGTPDFYRLRIGIGHPEHRSAVADWVLTRMSGTDADMWQEALDAGLETLMRFVNKGLEQAVTYANRASKRIAQDFADKTA</sequence>
<evidence type="ECO:0000256" key="7">
    <source>
        <dbReference type="HAMAP-Rule" id="MF_00083"/>
    </source>
</evidence>
<dbReference type="PANTHER" id="PTHR17224">
    <property type="entry name" value="PEPTIDYL-TRNA HYDROLASE"/>
    <property type="match status" value="1"/>
</dbReference>
<feature type="site" description="Stabilizes the basic form of H active site to accept a proton" evidence="7">
    <location>
        <position position="101"/>
    </location>
</feature>
<feature type="binding site" evidence="7">
    <location>
        <position position="122"/>
    </location>
    <ligand>
        <name>tRNA</name>
        <dbReference type="ChEBI" id="CHEBI:17843"/>
    </ligand>
</feature>
<evidence type="ECO:0000256" key="4">
    <source>
        <dbReference type="ARBA" id="ARBA00022884"/>
    </source>
</evidence>
<evidence type="ECO:0000256" key="1">
    <source>
        <dbReference type="ARBA" id="ARBA00013260"/>
    </source>
</evidence>
<comment type="catalytic activity">
    <reaction evidence="7 8">
        <text>an N-acyl-L-alpha-aminoacyl-tRNA + H2O = an N-acyl-L-amino acid + a tRNA + H(+)</text>
        <dbReference type="Rhea" id="RHEA:54448"/>
        <dbReference type="Rhea" id="RHEA-COMP:10123"/>
        <dbReference type="Rhea" id="RHEA-COMP:13883"/>
        <dbReference type="ChEBI" id="CHEBI:15377"/>
        <dbReference type="ChEBI" id="CHEBI:15378"/>
        <dbReference type="ChEBI" id="CHEBI:59874"/>
        <dbReference type="ChEBI" id="CHEBI:78442"/>
        <dbReference type="ChEBI" id="CHEBI:138191"/>
        <dbReference type="EC" id="3.1.1.29"/>
    </reaction>
</comment>
<evidence type="ECO:0000256" key="8">
    <source>
        <dbReference type="RuleBase" id="RU000673"/>
    </source>
</evidence>
<evidence type="ECO:0000256" key="3">
    <source>
        <dbReference type="ARBA" id="ARBA00022801"/>
    </source>
</evidence>
<dbReference type="AlphaFoldDB" id="A0A9D1PWE1"/>
<feature type="binding site" evidence="7">
    <location>
        <position position="76"/>
    </location>
    <ligand>
        <name>tRNA</name>
        <dbReference type="ChEBI" id="CHEBI:17843"/>
    </ligand>
</feature>
<dbReference type="GO" id="GO:0004045">
    <property type="term" value="F:peptidyl-tRNA hydrolase activity"/>
    <property type="evidence" value="ECO:0007669"/>
    <property type="project" value="UniProtKB-UniRule"/>
</dbReference>
<dbReference type="GO" id="GO:0000049">
    <property type="term" value="F:tRNA binding"/>
    <property type="evidence" value="ECO:0007669"/>
    <property type="project" value="UniProtKB-UniRule"/>
</dbReference>
<organism evidence="10 11">
    <name type="scientific">Candidatus Desulfovibrio intestinipullorum</name>
    <dbReference type="NCBI Taxonomy" id="2838536"/>
    <lineage>
        <taxon>Bacteria</taxon>
        <taxon>Pseudomonadati</taxon>
        <taxon>Thermodesulfobacteriota</taxon>
        <taxon>Desulfovibrionia</taxon>
        <taxon>Desulfovibrionales</taxon>
        <taxon>Desulfovibrionaceae</taxon>
        <taxon>Desulfovibrio</taxon>
    </lineage>
</organism>
<comment type="function">
    <text evidence="7">Catalyzes the release of premature peptidyl moieties from peptidyl-tRNA molecules trapped in stalled 50S ribosomal subunits, and thus maintains levels of free tRNAs and 50S ribosomes.</text>
</comment>
<protein>
    <recommendedName>
        <fullName evidence="6 7">Peptidyl-tRNA hydrolase</fullName>
        <shortName evidence="7">Pth</shortName>
        <ecNumber evidence="1 7">3.1.1.29</ecNumber>
    </recommendedName>
</protein>
<dbReference type="HAMAP" id="MF_00083">
    <property type="entry name" value="Pept_tRNA_hydro_bact"/>
    <property type="match status" value="1"/>
</dbReference>
<dbReference type="NCBIfam" id="TIGR00447">
    <property type="entry name" value="pth"/>
    <property type="match status" value="1"/>
</dbReference>
<dbReference type="EMBL" id="DXHV01000013">
    <property type="protein sequence ID" value="HIV99772.1"/>
    <property type="molecule type" value="Genomic_DNA"/>
</dbReference>
<dbReference type="PROSITE" id="PS01196">
    <property type="entry name" value="PEPT_TRNA_HYDROL_2"/>
    <property type="match status" value="1"/>
</dbReference>
<evidence type="ECO:0000256" key="2">
    <source>
        <dbReference type="ARBA" id="ARBA00022555"/>
    </source>
</evidence>
<accession>A0A9D1PWE1</accession>
<dbReference type="Proteomes" id="UP000886752">
    <property type="component" value="Unassembled WGS sequence"/>
</dbReference>
<dbReference type="InterPro" id="IPR001328">
    <property type="entry name" value="Pept_tRNA_hydro"/>
</dbReference>
<comment type="subcellular location">
    <subcellularLocation>
        <location evidence="7">Cytoplasm</location>
    </subcellularLocation>
</comment>
<proteinExistence type="inferred from homology"/>
<dbReference type="Gene3D" id="3.40.50.1470">
    <property type="entry name" value="Peptidyl-tRNA hydrolase"/>
    <property type="match status" value="1"/>
</dbReference>
<keyword evidence="7" id="KW-0963">Cytoplasm</keyword>
<dbReference type="InterPro" id="IPR036416">
    <property type="entry name" value="Pept_tRNA_hydro_sf"/>
</dbReference>
<dbReference type="PANTHER" id="PTHR17224:SF1">
    <property type="entry name" value="PEPTIDYL-TRNA HYDROLASE"/>
    <property type="match status" value="1"/>
</dbReference>
<reference evidence="10" key="2">
    <citation type="submission" date="2021-04" db="EMBL/GenBank/DDBJ databases">
        <authorList>
            <person name="Gilroy R."/>
        </authorList>
    </citation>
    <scope>NUCLEOTIDE SEQUENCE</scope>
    <source>
        <strain evidence="10">ChiHecec2B26-446</strain>
    </source>
</reference>
<comment type="similarity">
    <text evidence="5 7 9">Belongs to the PTH family.</text>
</comment>
<dbReference type="InterPro" id="IPR018171">
    <property type="entry name" value="Pept_tRNA_hydro_CS"/>
</dbReference>
<gene>
    <name evidence="7 10" type="primary">pth</name>
    <name evidence="10" type="ORF">H9894_01060</name>
</gene>
<feature type="active site" description="Proton acceptor" evidence="7">
    <location>
        <position position="22"/>
    </location>
</feature>
<comment type="function">
    <text evidence="7">Hydrolyzes ribosome-free peptidyl-tRNAs (with 1 or more amino acids incorporated), which drop off the ribosome during protein synthesis, or as a result of ribosome stalling.</text>
</comment>
<comment type="caution">
    <text evidence="10">The sequence shown here is derived from an EMBL/GenBank/DDBJ whole genome shotgun (WGS) entry which is preliminary data.</text>
</comment>
<evidence type="ECO:0000256" key="6">
    <source>
        <dbReference type="ARBA" id="ARBA00050038"/>
    </source>
</evidence>
<evidence type="ECO:0000313" key="10">
    <source>
        <dbReference type="EMBL" id="HIV99772.1"/>
    </source>
</evidence>
<feature type="site" description="Discriminates between blocked and unblocked aminoacyl-tRNA" evidence="7">
    <location>
        <position position="12"/>
    </location>
</feature>
<evidence type="ECO:0000256" key="5">
    <source>
        <dbReference type="ARBA" id="ARBA00038063"/>
    </source>
</evidence>
<comment type="subunit">
    <text evidence="7">Monomer.</text>
</comment>
<dbReference type="PROSITE" id="PS01195">
    <property type="entry name" value="PEPT_TRNA_HYDROL_1"/>
    <property type="match status" value="1"/>
</dbReference>
<dbReference type="CDD" id="cd00462">
    <property type="entry name" value="PTH"/>
    <property type="match status" value="1"/>
</dbReference>
<dbReference type="FunFam" id="3.40.50.1470:FF:000001">
    <property type="entry name" value="Peptidyl-tRNA hydrolase"/>
    <property type="match status" value="1"/>
</dbReference>
<evidence type="ECO:0000256" key="9">
    <source>
        <dbReference type="RuleBase" id="RU004320"/>
    </source>
</evidence>
<dbReference type="GO" id="GO:0006515">
    <property type="term" value="P:protein quality control for misfolded or incompletely synthesized proteins"/>
    <property type="evidence" value="ECO:0007669"/>
    <property type="project" value="UniProtKB-UniRule"/>
</dbReference>
<name>A0A9D1PWE1_9BACT</name>
<evidence type="ECO:0000313" key="11">
    <source>
        <dbReference type="Proteomes" id="UP000886752"/>
    </source>
</evidence>
<feature type="binding site" evidence="7">
    <location>
        <position position="17"/>
    </location>
    <ligand>
        <name>tRNA</name>
        <dbReference type="ChEBI" id="CHEBI:17843"/>
    </ligand>
</feature>
<keyword evidence="4 7" id="KW-0694">RNA-binding</keyword>
<dbReference type="Pfam" id="PF01195">
    <property type="entry name" value="Pept_tRNA_hydro"/>
    <property type="match status" value="1"/>
</dbReference>
<keyword evidence="3 7" id="KW-0378">Hydrolase</keyword>